<proteinExistence type="predicted"/>
<dbReference type="AlphaFoldDB" id="A0A3N7FM35"/>
<accession>A0A3N7FM35</accession>
<keyword evidence="2" id="KW-1185">Reference proteome</keyword>
<evidence type="ECO:0000313" key="1">
    <source>
        <dbReference type="EMBL" id="RQO96573.1"/>
    </source>
</evidence>
<evidence type="ECO:0000313" key="2">
    <source>
        <dbReference type="Proteomes" id="UP000006729"/>
    </source>
</evidence>
<dbReference type="InParanoid" id="A0A3N7FM35"/>
<organism evidence="1 2">
    <name type="scientific">Populus trichocarpa</name>
    <name type="common">Western balsam poplar</name>
    <name type="synonym">Populus balsamifera subsp. trichocarpa</name>
    <dbReference type="NCBI Taxonomy" id="3694"/>
    <lineage>
        <taxon>Eukaryota</taxon>
        <taxon>Viridiplantae</taxon>
        <taxon>Streptophyta</taxon>
        <taxon>Embryophyta</taxon>
        <taxon>Tracheophyta</taxon>
        <taxon>Spermatophyta</taxon>
        <taxon>Magnoliopsida</taxon>
        <taxon>eudicotyledons</taxon>
        <taxon>Gunneridae</taxon>
        <taxon>Pentapetalae</taxon>
        <taxon>rosids</taxon>
        <taxon>fabids</taxon>
        <taxon>Malpighiales</taxon>
        <taxon>Salicaceae</taxon>
        <taxon>Saliceae</taxon>
        <taxon>Populus</taxon>
    </lineage>
</organism>
<name>A0A3N7FM35_POPTR</name>
<dbReference type="EMBL" id="CM009299">
    <property type="protein sequence ID" value="RQO96573.1"/>
    <property type="molecule type" value="Genomic_DNA"/>
</dbReference>
<dbReference type="Proteomes" id="UP000006729">
    <property type="component" value="Chromosome 10"/>
</dbReference>
<gene>
    <name evidence="1" type="ORF">POPTR_010G116250</name>
</gene>
<reference evidence="1 2" key="1">
    <citation type="journal article" date="2006" name="Science">
        <title>The genome of black cottonwood, Populus trichocarpa (Torr. &amp; Gray).</title>
        <authorList>
            <person name="Tuskan G.A."/>
            <person name="Difazio S."/>
            <person name="Jansson S."/>
            <person name="Bohlmann J."/>
            <person name="Grigoriev I."/>
            <person name="Hellsten U."/>
            <person name="Putnam N."/>
            <person name="Ralph S."/>
            <person name="Rombauts S."/>
            <person name="Salamov A."/>
            <person name="Schein J."/>
            <person name="Sterck L."/>
            <person name="Aerts A."/>
            <person name="Bhalerao R.R."/>
            <person name="Bhalerao R.P."/>
            <person name="Blaudez D."/>
            <person name="Boerjan W."/>
            <person name="Brun A."/>
            <person name="Brunner A."/>
            <person name="Busov V."/>
            <person name="Campbell M."/>
            <person name="Carlson J."/>
            <person name="Chalot M."/>
            <person name="Chapman J."/>
            <person name="Chen G.L."/>
            <person name="Cooper D."/>
            <person name="Coutinho P.M."/>
            <person name="Couturier J."/>
            <person name="Covert S."/>
            <person name="Cronk Q."/>
            <person name="Cunningham R."/>
            <person name="Davis J."/>
            <person name="Degroeve S."/>
            <person name="Dejardin A."/>
            <person name="Depamphilis C."/>
            <person name="Detter J."/>
            <person name="Dirks B."/>
            <person name="Dubchak I."/>
            <person name="Duplessis S."/>
            <person name="Ehlting J."/>
            <person name="Ellis B."/>
            <person name="Gendler K."/>
            <person name="Goodstein D."/>
            <person name="Gribskov M."/>
            <person name="Grimwood J."/>
            <person name="Groover A."/>
            <person name="Gunter L."/>
            <person name="Hamberger B."/>
            <person name="Heinze B."/>
            <person name="Helariutta Y."/>
            <person name="Henrissat B."/>
            <person name="Holligan D."/>
            <person name="Holt R."/>
            <person name="Huang W."/>
            <person name="Islam-Faridi N."/>
            <person name="Jones S."/>
            <person name="Jones-Rhoades M."/>
            <person name="Jorgensen R."/>
            <person name="Joshi C."/>
            <person name="Kangasjarvi J."/>
            <person name="Karlsson J."/>
            <person name="Kelleher C."/>
            <person name="Kirkpatrick R."/>
            <person name="Kirst M."/>
            <person name="Kohler A."/>
            <person name="Kalluri U."/>
            <person name="Larimer F."/>
            <person name="Leebens-Mack J."/>
            <person name="Leple J.C."/>
            <person name="Locascio P."/>
            <person name="Lou Y."/>
            <person name="Lucas S."/>
            <person name="Martin F."/>
            <person name="Montanini B."/>
            <person name="Napoli C."/>
            <person name="Nelson D.R."/>
            <person name="Nelson C."/>
            <person name="Nieminen K."/>
            <person name="Nilsson O."/>
            <person name="Pereda V."/>
            <person name="Peter G."/>
            <person name="Philippe R."/>
            <person name="Pilate G."/>
            <person name="Poliakov A."/>
            <person name="Razumovskaya J."/>
            <person name="Richardson P."/>
            <person name="Rinaldi C."/>
            <person name="Ritland K."/>
            <person name="Rouze P."/>
            <person name="Ryaboy D."/>
            <person name="Schmutz J."/>
            <person name="Schrader J."/>
            <person name="Segerman B."/>
            <person name="Shin H."/>
            <person name="Siddiqui A."/>
            <person name="Sterky F."/>
            <person name="Terry A."/>
            <person name="Tsai C.J."/>
            <person name="Uberbacher E."/>
            <person name="Unneberg P."/>
            <person name="Vahala J."/>
            <person name="Wall K."/>
            <person name="Wessler S."/>
            <person name="Yang G."/>
            <person name="Yin T."/>
            <person name="Douglas C."/>
            <person name="Marra M."/>
            <person name="Sandberg G."/>
            <person name="Van de Peer Y."/>
            <person name="Rokhsar D."/>
        </authorList>
    </citation>
    <scope>NUCLEOTIDE SEQUENCE [LARGE SCALE GENOMIC DNA]</scope>
    <source>
        <strain evidence="2">cv. Nisqually</strain>
    </source>
</reference>
<protein>
    <submittedName>
        <fullName evidence="1">Uncharacterized protein</fullName>
    </submittedName>
</protein>
<sequence length="120" mass="13455">MGSLFADVLSIFMAAMKVSKPALFGCGRDKRLRINCDATLANKTLVDGWLKLCHDCDVSMGEVSLLLILDGRMGLVGLQYCWVLLAVFSKVRMRLNSFYCCLRNTMCADVKELLIFLHNN</sequence>